<keyword evidence="10" id="KW-1053">Target membrane</keyword>
<dbReference type="PROSITE" id="PS00108">
    <property type="entry name" value="PROTEIN_KINASE_ST"/>
    <property type="match status" value="1"/>
</dbReference>
<keyword evidence="9" id="KW-0528">Neurotoxin</keyword>
<dbReference type="SMART" id="SM00220">
    <property type="entry name" value="S_TKc"/>
    <property type="match status" value="1"/>
</dbReference>
<dbReference type="SUPFAM" id="SSF56112">
    <property type="entry name" value="Protein kinase-like (PK-like)"/>
    <property type="match status" value="1"/>
</dbReference>
<keyword evidence="11" id="KW-0040">ANK repeat</keyword>
<keyword evidence="10" id="KW-0472">Membrane</keyword>
<keyword evidence="6" id="KW-0547">Nucleotide-binding</keyword>
<dbReference type="PANTHER" id="PTHR11584:SF369">
    <property type="entry name" value="MITOGEN-ACTIVATED PROTEIN KINASE KINASE KINASE 19-RELATED"/>
    <property type="match status" value="1"/>
</dbReference>
<feature type="repeat" description="ANK" evidence="11">
    <location>
        <begin position="296"/>
        <end position="328"/>
    </location>
</feature>
<evidence type="ECO:0000313" key="14">
    <source>
        <dbReference type="Proteomes" id="UP000694941"/>
    </source>
</evidence>
<proteinExistence type="predicted"/>
<dbReference type="GeneID" id="106459261"/>
<keyword evidence="2" id="KW-0268">Exocytosis</keyword>
<dbReference type="PANTHER" id="PTHR11584">
    <property type="entry name" value="SERINE/THREONINE PROTEIN KINASE"/>
    <property type="match status" value="1"/>
</dbReference>
<sequence length="1377" mass="152351">MLDDSQPVLTKLTSSKKVNFANQVSKTQGFAVCSPLTHADQLLVEAAREGDMKLLSSLMTQKRKVNVDARDRRSGNTALMIACAQGHREVVQYLLEHGANPTLHNYSGISSLKLAITSTIKSLLLDSCSSTSVEDSLQRAAWKGDAEQVEKLLMNFSSKTTNTRIQDSQHKVQHCDKEGLDMLLLAAQDIQVFEELYQQGIIEEYSPTDVVWKLLQAGWDVNYQDKQGRTALHYCAVQSSPIATEVIKILIQHHANPDIADKQSFTPLHFVARSGSAEALMELLNAGASVNIKGLANQIPLHLAASSGNVTCISVLLSRGADITAITNEGKSPIHCAANNQVFELLKEALESVMIEKAEKMRLIPLQGLSCQAGMRYSGCEPHTNKLGNRLSSSFKEIKSKREIHSKSNPGSPTRAVKGIQLHRTSEQNENTLCERIINLQISGKKCISYYSAPKKIDDEGGLKKAQVLQEASTLKQANPVEVLPDIKSSFKCTIPTLVPLNSSPPRQIKSVSGLISRTKESHPKVADNAEKNVICRNRSQSWDSNSLVFDPINPVQDIRPIIRRESRRFSAADVLIKMRESNQKIKSDLKVKDNLMCDGLQPLEEKREKLYLFSNHEVSTVEDPIIFTTEQEPQQNFSSNIVESSVLSASSSLKHQYLSQRKYKNGKMQKEKILNCVPTKNIPFCSKEEKNKKFQVSVQKECSSLVSSNNTSQYGVQESLIVCGENVNGLQDNSHAINNGIPLVAQGSTINNGIPLMSQGSSKGPGTAKCKSNKEQEIRKAKTASPYSVSVKLVKQERKSRSAKCSNERQNNVLTLLRGHSLSLIPCVIKKMQKQPKVLNSNTPHFSKRALMNKISKKEPCISTNIILNAQNQCIRKKHLTDSLSLLESQKTNICDGQNPIVTTKIIASTKYSTSSSTSKFAKKETTDKDDDRDSASQMSSSSWVYVQTQNPHHSNGEQQHSSEQSQGDLKQVPFSVDEYNSNTRGQPISKFNGMFCDKTTNISIVHQEKMDHGCSNENIPKYCDNLEHKKPEHTGVEQTSSAGNTRVSDGQCGSELNCLDCSDDSSGMEGERLNMSPSLRTESEMTLEWSDEMASPSESECLSSISLSALVLFVWCGLTDTGDLIAVKQVKLEQTDQQLAAAEYQAIQQEVELLRTLQHKNIVSYLGTRLDGETINIFMQYVPGGSIATNLSQFGAFSESVIRHYTSQTLEAVAYLHGNGVVHRDIKGANIMVMPNDPCGLIKLIDFGCAKNICMGFGADDRQIRSVKGTPYWMAPEILQEKECSHKSDIWSIGCTVLEMATTKPPWSELPPLSAAYVIGQGTREPSIPKNLSQEAQDFIHCCLTRNIEERPSAEELSHHLFMTPDVRKALFTHS</sequence>
<feature type="region of interest" description="Disordered" evidence="12">
    <location>
        <begin position="918"/>
        <end position="944"/>
    </location>
</feature>
<accession>A0ABM1SCR8</accession>
<dbReference type="PROSITE" id="PS50088">
    <property type="entry name" value="ANK_REPEAT"/>
    <property type="match status" value="4"/>
</dbReference>
<dbReference type="InterPro" id="IPR008271">
    <property type="entry name" value="Ser/Thr_kinase_AS"/>
</dbReference>
<gene>
    <name evidence="15" type="primary">LOC106459261</name>
</gene>
<dbReference type="InterPro" id="IPR000719">
    <property type="entry name" value="Prot_kinase_dom"/>
</dbReference>
<evidence type="ECO:0000256" key="5">
    <source>
        <dbReference type="ARBA" id="ARBA00022679"/>
    </source>
</evidence>
<keyword evidence="8" id="KW-0067">ATP-binding</keyword>
<dbReference type="PROSITE" id="PS50297">
    <property type="entry name" value="ANK_REP_REGION"/>
    <property type="match status" value="3"/>
</dbReference>
<evidence type="ECO:0000256" key="12">
    <source>
        <dbReference type="SAM" id="MobiDB-lite"/>
    </source>
</evidence>
<keyword evidence="7" id="KW-0418">Kinase</keyword>
<feature type="region of interest" description="Disordered" evidence="12">
    <location>
        <begin position="952"/>
        <end position="971"/>
    </location>
</feature>
<dbReference type="Proteomes" id="UP000694941">
    <property type="component" value="Unplaced"/>
</dbReference>
<evidence type="ECO:0000256" key="2">
    <source>
        <dbReference type="ARBA" id="ARBA00022483"/>
    </source>
</evidence>
<evidence type="ECO:0000256" key="10">
    <source>
        <dbReference type="ARBA" id="ARBA00023298"/>
    </source>
</evidence>
<keyword evidence="5" id="KW-0808">Transferase</keyword>
<protein>
    <submittedName>
        <fullName evidence="15">Uncharacterized protein LOC106459261</fullName>
    </submittedName>
</protein>
<evidence type="ECO:0000256" key="7">
    <source>
        <dbReference type="ARBA" id="ARBA00022777"/>
    </source>
</evidence>
<evidence type="ECO:0000256" key="9">
    <source>
        <dbReference type="ARBA" id="ARBA00023028"/>
    </source>
</evidence>
<dbReference type="Gene3D" id="1.10.510.10">
    <property type="entry name" value="Transferase(Phosphotransferase) domain 1"/>
    <property type="match status" value="1"/>
</dbReference>
<dbReference type="InterPro" id="IPR011009">
    <property type="entry name" value="Kinase-like_dom_sf"/>
</dbReference>
<dbReference type="Gene3D" id="1.25.40.20">
    <property type="entry name" value="Ankyrin repeat-containing domain"/>
    <property type="match status" value="2"/>
</dbReference>
<feature type="repeat" description="ANK" evidence="11">
    <location>
        <begin position="74"/>
        <end position="106"/>
    </location>
</feature>
<evidence type="ECO:0000256" key="11">
    <source>
        <dbReference type="PROSITE-ProRule" id="PRU00023"/>
    </source>
</evidence>
<evidence type="ECO:0000256" key="8">
    <source>
        <dbReference type="ARBA" id="ARBA00022840"/>
    </source>
</evidence>
<evidence type="ECO:0000259" key="13">
    <source>
        <dbReference type="PROSITE" id="PS50011"/>
    </source>
</evidence>
<keyword evidence="9" id="KW-0638">Presynaptic neurotoxin</keyword>
<evidence type="ECO:0000313" key="15">
    <source>
        <dbReference type="RefSeq" id="XP_022241423.1"/>
    </source>
</evidence>
<feature type="compositionally biased region" description="Low complexity" evidence="12">
    <location>
        <begin position="954"/>
        <end position="969"/>
    </location>
</feature>
<evidence type="ECO:0000256" key="1">
    <source>
        <dbReference type="ARBA" id="ARBA00004175"/>
    </source>
</evidence>
<feature type="repeat" description="ANK" evidence="11">
    <location>
        <begin position="263"/>
        <end position="295"/>
    </location>
</feature>
<dbReference type="InterPro" id="IPR002110">
    <property type="entry name" value="Ankyrin_rpt"/>
</dbReference>
<dbReference type="PROSITE" id="PS50011">
    <property type="entry name" value="PROTEIN_KINASE_DOM"/>
    <property type="match status" value="1"/>
</dbReference>
<feature type="repeat" description="ANK" evidence="11">
    <location>
        <begin position="227"/>
        <end position="262"/>
    </location>
</feature>
<dbReference type="Pfam" id="PF00069">
    <property type="entry name" value="Pkinase"/>
    <property type="match status" value="1"/>
</dbReference>
<keyword evidence="3" id="KW-0723">Serine/threonine-protein kinase</keyword>
<reference evidence="15" key="1">
    <citation type="submission" date="2025-08" db="UniProtKB">
        <authorList>
            <consortium name="RefSeq"/>
        </authorList>
    </citation>
    <scope>IDENTIFICATION</scope>
    <source>
        <tissue evidence="15">Muscle</tissue>
    </source>
</reference>
<feature type="compositionally biased region" description="Basic and acidic residues" evidence="12">
    <location>
        <begin position="923"/>
        <end position="936"/>
    </location>
</feature>
<keyword evidence="9" id="KW-0800">Toxin</keyword>
<feature type="domain" description="Protein kinase" evidence="13">
    <location>
        <begin position="1089"/>
        <end position="1365"/>
    </location>
</feature>
<dbReference type="RefSeq" id="XP_022241423.1">
    <property type="nucleotide sequence ID" value="XM_022385715.1"/>
</dbReference>
<dbReference type="SUPFAM" id="SSF48403">
    <property type="entry name" value="Ankyrin repeat"/>
    <property type="match status" value="1"/>
</dbReference>
<evidence type="ECO:0000256" key="6">
    <source>
        <dbReference type="ARBA" id="ARBA00022741"/>
    </source>
</evidence>
<dbReference type="SMART" id="SM00248">
    <property type="entry name" value="ANK"/>
    <property type="match status" value="6"/>
</dbReference>
<dbReference type="InterPro" id="IPR036770">
    <property type="entry name" value="Ankyrin_rpt-contain_sf"/>
</dbReference>
<dbReference type="Pfam" id="PF12796">
    <property type="entry name" value="Ank_2"/>
    <property type="match status" value="3"/>
</dbReference>
<keyword evidence="4" id="KW-1052">Target cell membrane</keyword>
<name>A0ABM1SCR8_LIMPO</name>
<comment type="subcellular location">
    <subcellularLocation>
        <location evidence="1">Target cell membrane</location>
    </subcellularLocation>
</comment>
<evidence type="ECO:0000256" key="3">
    <source>
        <dbReference type="ARBA" id="ARBA00022527"/>
    </source>
</evidence>
<evidence type="ECO:0000256" key="4">
    <source>
        <dbReference type="ARBA" id="ARBA00022537"/>
    </source>
</evidence>
<organism evidence="14 15">
    <name type="scientific">Limulus polyphemus</name>
    <name type="common">Atlantic horseshoe crab</name>
    <dbReference type="NCBI Taxonomy" id="6850"/>
    <lineage>
        <taxon>Eukaryota</taxon>
        <taxon>Metazoa</taxon>
        <taxon>Ecdysozoa</taxon>
        <taxon>Arthropoda</taxon>
        <taxon>Chelicerata</taxon>
        <taxon>Merostomata</taxon>
        <taxon>Xiphosura</taxon>
        <taxon>Limulidae</taxon>
        <taxon>Limulus</taxon>
    </lineage>
</organism>
<keyword evidence="14" id="KW-1185">Reference proteome</keyword>